<keyword evidence="3" id="KW-1185">Reference proteome</keyword>
<comment type="caution">
    <text evidence="2">The sequence shown here is derived from an EMBL/GenBank/DDBJ whole genome shotgun (WGS) entry which is preliminary data.</text>
</comment>
<sequence length="167" mass="18893">MASLFWAYFDMIWIKKFPPDYWNIFGMQRKIVNRTNSPLERYHRELNARIPTPHPALDHFIQTIEELARFYVVSRKSIIAVQAPRPERPGMHFPRALPTADMIKGSDTESEANSDSNALGPEGEPIGSDLNVCDGSEHHSGDEGEQGPPQYDATFDYDGEDNSIADL</sequence>
<proteinExistence type="predicted"/>
<dbReference type="OrthoDB" id="125853at2759"/>
<accession>A0A9W6YDN2</accession>
<protein>
    <submittedName>
        <fullName evidence="2">Unnamed protein product</fullName>
    </submittedName>
</protein>
<dbReference type="AlphaFoldDB" id="A0A9W6YDN2"/>
<name>A0A9W6YDN2_9STRA</name>
<feature type="compositionally biased region" description="Acidic residues" evidence="1">
    <location>
        <begin position="155"/>
        <end position="167"/>
    </location>
</feature>
<gene>
    <name evidence="2" type="ORF">Pfra01_002581900</name>
</gene>
<evidence type="ECO:0000313" key="3">
    <source>
        <dbReference type="Proteomes" id="UP001165121"/>
    </source>
</evidence>
<evidence type="ECO:0000256" key="1">
    <source>
        <dbReference type="SAM" id="MobiDB-lite"/>
    </source>
</evidence>
<reference evidence="2" key="1">
    <citation type="submission" date="2023-04" db="EMBL/GenBank/DDBJ databases">
        <title>Phytophthora fragariaefolia NBRC 109709.</title>
        <authorList>
            <person name="Ichikawa N."/>
            <person name="Sato H."/>
            <person name="Tonouchi N."/>
        </authorList>
    </citation>
    <scope>NUCLEOTIDE SEQUENCE</scope>
    <source>
        <strain evidence="2">NBRC 109709</strain>
    </source>
</reference>
<evidence type="ECO:0000313" key="2">
    <source>
        <dbReference type="EMBL" id="GMF59651.1"/>
    </source>
</evidence>
<dbReference type="EMBL" id="BSXT01005080">
    <property type="protein sequence ID" value="GMF59651.1"/>
    <property type="molecule type" value="Genomic_DNA"/>
</dbReference>
<dbReference type="Proteomes" id="UP001165121">
    <property type="component" value="Unassembled WGS sequence"/>
</dbReference>
<organism evidence="2 3">
    <name type="scientific">Phytophthora fragariaefolia</name>
    <dbReference type="NCBI Taxonomy" id="1490495"/>
    <lineage>
        <taxon>Eukaryota</taxon>
        <taxon>Sar</taxon>
        <taxon>Stramenopiles</taxon>
        <taxon>Oomycota</taxon>
        <taxon>Peronosporomycetes</taxon>
        <taxon>Peronosporales</taxon>
        <taxon>Peronosporaceae</taxon>
        <taxon>Phytophthora</taxon>
    </lineage>
</organism>
<feature type="region of interest" description="Disordered" evidence="1">
    <location>
        <begin position="88"/>
        <end position="167"/>
    </location>
</feature>